<feature type="domain" description="DEAD-box RNA helicase Q" evidence="11">
    <location>
        <begin position="4"/>
        <end position="32"/>
    </location>
</feature>
<dbReference type="Pfam" id="PF25399">
    <property type="entry name" value="DeaD_dimer"/>
    <property type="match status" value="1"/>
</dbReference>
<dbReference type="GO" id="GO:0005840">
    <property type="term" value="C:ribosome"/>
    <property type="evidence" value="ECO:0007669"/>
    <property type="project" value="TreeGrafter"/>
</dbReference>
<evidence type="ECO:0000259" key="11">
    <source>
        <dbReference type="PROSITE" id="PS51195"/>
    </source>
</evidence>
<keyword evidence="13" id="KW-1185">Reference proteome</keyword>
<dbReference type="InterPro" id="IPR044742">
    <property type="entry name" value="DEAD/DEAH_RhlB"/>
</dbReference>
<dbReference type="Gene3D" id="3.40.50.300">
    <property type="entry name" value="P-loop containing nucleotide triphosphate hydrolases"/>
    <property type="match status" value="2"/>
</dbReference>
<dbReference type="GO" id="GO:0009409">
    <property type="term" value="P:response to cold"/>
    <property type="evidence" value="ECO:0007669"/>
    <property type="project" value="TreeGrafter"/>
</dbReference>
<dbReference type="PROSITE" id="PS51194">
    <property type="entry name" value="HELICASE_CTER"/>
    <property type="match status" value="1"/>
</dbReference>
<dbReference type="CDD" id="cd12252">
    <property type="entry name" value="RRM_DbpA"/>
    <property type="match status" value="1"/>
</dbReference>
<protein>
    <submittedName>
        <fullName evidence="12">DEAD/DEAH box helicase</fullName>
    </submittedName>
</protein>
<accession>A0A939KKP7</accession>
<feature type="domain" description="Helicase ATP-binding" evidence="9">
    <location>
        <begin position="35"/>
        <end position="204"/>
    </location>
</feature>
<evidence type="ECO:0000256" key="5">
    <source>
        <dbReference type="ARBA" id="ARBA00022840"/>
    </source>
</evidence>
<dbReference type="CDD" id="cd00268">
    <property type="entry name" value="DEADc"/>
    <property type="match status" value="1"/>
</dbReference>
<dbReference type="GO" id="GO:0033592">
    <property type="term" value="F:RNA strand annealing activity"/>
    <property type="evidence" value="ECO:0007669"/>
    <property type="project" value="TreeGrafter"/>
</dbReference>
<dbReference type="GO" id="GO:0005524">
    <property type="term" value="F:ATP binding"/>
    <property type="evidence" value="ECO:0007669"/>
    <property type="project" value="UniProtKB-KW"/>
</dbReference>
<keyword evidence="3 8" id="KW-0378">Hydrolase</keyword>
<dbReference type="InterPro" id="IPR011545">
    <property type="entry name" value="DEAD/DEAH_box_helicase_dom"/>
</dbReference>
<evidence type="ECO:0000256" key="2">
    <source>
        <dbReference type="ARBA" id="ARBA00022741"/>
    </source>
</evidence>
<dbReference type="RefSeq" id="WP_207599581.1">
    <property type="nucleotide sequence ID" value="NZ_JAFNJU010000005.1"/>
</dbReference>
<dbReference type="InterPro" id="IPR027417">
    <property type="entry name" value="P-loop_NTPase"/>
</dbReference>
<evidence type="ECO:0000259" key="10">
    <source>
        <dbReference type="PROSITE" id="PS51194"/>
    </source>
</evidence>
<evidence type="ECO:0000313" key="12">
    <source>
        <dbReference type="EMBL" id="MBO1264885.1"/>
    </source>
</evidence>
<dbReference type="GO" id="GO:0003724">
    <property type="term" value="F:RNA helicase activity"/>
    <property type="evidence" value="ECO:0007669"/>
    <property type="project" value="InterPro"/>
</dbReference>
<evidence type="ECO:0000256" key="7">
    <source>
        <dbReference type="PROSITE-ProRule" id="PRU00552"/>
    </source>
</evidence>
<comment type="similarity">
    <text evidence="8">Belongs to the DEAD box helicase family.</text>
</comment>
<dbReference type="AlphaFoldDB" id="A0A939KKP7"/>
<dbReference type="SMART" id="SM00487">
    <property type="entry name" value="DEXDc"/>
    <property type="match status" value="1"/>
</dbReference>
<dbReference type="SUPFAM" id="SSF52540">
    <property type="entry name" value="P-loop containing nucleoside triphosphate hydrolases"/>
    <property type="match status" value="1"/>
</dbReference>
<keyword evidence="2 8" id="KW-0547">Nucleotide-binding</keyword>
<dbReference type="CDD" id="cd18787">
    <property type="entry name" value="SF2_C_DEAD"/>
    <property type="match status" value="1"/>
</dbReference>
<comment type="caution">
    <text evidence="12">The sequence shown here is derived from an EMBL/GenBank/DDBJ whole genome shotgun (WGS) entry which is preliminary data.</text>
</comment>
<dbReference type="InterPro" id="IPR000629">
    <property type="entry name" value="RNA-helicase_DEAD-box_CS"/>
</dbReference>
<dbReference type="GO" id="GO:0005829">
    <property type="term" value="C:cytosol"/>
    <property type="evidence" value="ECO:0007669"/>
    <property type="project" value="TreeGrafter"/>
</dbReference>
<dbReference type="Pfam" id="PF03880">
    <property type="entry name" value="DbpA"/>
    <property type="match status" value="1"/>
</dbReference>
<dbReference type="PROSITE" id="PS51192">
    <property type="entry name" value="HELICASE_ATP_BIND_1"/>
    <property type="match status" value="1"/>
</dbReference>
<dbReference type="PANTHER" id="PTHR47963:SF5">
    <property type="entry name" value="DEAD-BOX ATP-DEPENDENT RNA HELICASE CSHA"/>
    <property type="match status" value="1"/>
</dbReference>
<evidence type="ECO:0000256" key="3">
    <source>
        <dbReference type="ARBA" id="ARBA00022801"/>
    </source>
</evidence>
<dbReference type="Pfam" id="PF00271">
    <property type="entry name" value="Helicase_C"/>
    <property type="match status" value="1"/>
</dbReference>
<dbReference type="InterPro" id="IPR012677">
    <property type="entry name" value="Nucleotide-bd_a/b_plait_sf"/>
</dbReference>
<evidence type="ECO:0000256" key="6">
    <source>
        <dbReference type="ARBA" id="ARBA00023016"/>
    </source>
</evidence>
<feature type="short sequence motif" description="Q motif" evidence="7">
    <location>
        <begin position="4"/>
        <end position="32"/>
    </location>
</feature>
<evidence type="ECO:0000256" key="8">
    <source>
        <dbReference type="RuleBase" id="RU000492"/>
    </source>
</evidence>
<feature type="domain" description="Helicase C-terminal" evidence="10">
    <location>
        <begin position="216"/>
        <end position="376"/>
    </location>
</feature>
<evidence type="ECO:0000256" key="4">
    <source>
        <dbReference type="ARBA" id="ARBA00022806"/>
    </source>
</evidence>
<dbReference type="PROSITE" id="PS51195">
    <property type="entry name" value="Q_MOTIF"/>
    <property type="match status" value="1"/>
</dbReference>
<evidence type="ECO:0000259" key="9">
    <source>
        <dbReference type="PROSITE" id="PS51192"/>
    </source>
</evidence>
<sequence length="524" mass="59251">MEDKRFIDLGLSESVLKGIGAMGYETPSDIQGEVIPVILEGKDVIGQAQTGTGKTLAFSAPMLSMLEKKGSVSAIILAPTRELAIQVSEEVERIAKFTGVKLLAVYGGSSIDTQIRTLRRGVDIVVGTPGRVIDLMKRKVLKLDEVDFLVLDEADEMLNMGFVEDIETIMAGTSADKQTMLFSATMPDEYKRLSKKYMREDRVHIKVKDKSMTVSTVKQAFFEVREQYRFETLCRIMDSEDMESVLVFCRTKRNVDDLVSNLVDKGYNAAGMHGDMSQNVRIATLRKFKDRKLKFLVATDVAARGIDIDNLSHVVNYDLPQDIESYVHRIGRTGRAQREGIAYSLVNSREFGFLKQIEKVTKGKIEKREIPTLEDIFKTKNETFKNKIVTELSTNNYKKFYPVIEEMKETFNVEDVAAALMQMLYKEELSFDYKVNMLETPKKFVRLFVTVGSMDKLTPRKMIDFIVSGTNLKPDSIGTIDVLTKFSFVDVVAGTEDEIVNKLNGKKLSGRKAKFEVAARRRRK</sequence>
<dbReference type="InterPro" id="IPR005580">
    <property type="entry name" value="DbpA/CsdA_RNA-bd_dom"/>
</dbReference>
<dbReference type="InterPro" id="IPR001650">
    <property type="entry name" value="Helicase_C-like"/>
</dbReference>
<dbReference type="Gene3D" id="3.30.70.330">
    <property type="match status" value="1"/>
</dbReference>
<dbReference type="PANTHER" id="PTHR47963">
    <property type="entry name" value="DEAD-BOX ATP-DEPENDENT RNA HELICASE 47, MITOCHONDRIAL"/>
    <property type="match status" value="1"/>
</dbReference>
<reference evidence="12" key="1">
    <citation type="submission" date="2021-03" db="EMBL/GenBank/DDBJ databases">
        <title>Proteiniclasticum marinus sp. nov., isolated from tidal flat sediment.</title>
        <authorList>
            <person name="Namirimu T."/>
            <person name="Yang J.-A."/>
            <person name="Yang S.-H."/>
            <person name="Kim Y.-J."/>
            <person name="Kwon K.K."/>
        </authorList>
    </citation>
    <scope>NUCLEOTIDE SEQUENCE</scope>
    <source>
        <strain evidence="12">SCR006</strain>
    </source>
</reference>
<keyword evidence="4 8" id="KW-0347">Helicase</keyword>
<proteinExistence type="inferred from homology"/>
<dbReference type="GO" id="GO:0016787">
    <property type="term" value="F:hydrolase activity"/>
    <property type="evidence" value="ECO:0007669"/>
    <property type="project" value="UniProtKB-KW"/>
</dbReference>
<dbReference type="EMBL" id="JAFNJU010000005">
    <property type="protein sequence ID" value="MBO1264885.1"/>
    <property type="molecule type" value="Genomic_DNA"/>
</dbReference>
<dbReference type="Proteomes" id="UP000664218">
    <property type="component" value="Unassembled WGS sequence"/>
</dbReference>
<keyword evidence="1" id="KW-0963">Cytoplasm</keyword>
<dbReference type="SMART" id="SM00490">
    <property type="entry name" value="HELICc"/>
    <property type="match status" value="1"/>
</dbReference>
<dbReference type="PROSITE" id="PS00039">
    <property type="entry name" value="DEAD_ATP_HELICASE"/>
    <property type="match status" value="1"/>
</dbReference>
<keyword evidence="5 8" id="KW-0067">ATP-binding</keyword>
<evidence type="ECO:0000313" key="13">
    <source>
        <dbReference type="Proteomes" id="UP000664218"/>
    </source>
</evidence>
<dbReference type="InterPro" id="IPR014001">
    <property type="entry name" value="Helicase_ATP-bd"/>
</dbReference>
<gene>
    <name evidence="12" type="ORF">J3A84_07580</name>
</gene>
<dbReference type="InterPro" id="IPR057325">
    <property type="entry name" value="DeaD_dimer"/>
</dbReference>
<evidence type="ECO:0000256" key="1">
    <source>
        <dbReference type="ARBA" id="ARBA00022490"/>
    </source>
</evidence>
<dbReference type="Pfam" id="PF00270">
    <property type="entry name" value="DEAD"/>
    <property type="match status" value="1"/>
</dbReference>
<dbReference type="InterPro" id="IPR014014">
    <property type="entry name" value="RNA_helicase_DEAD_Q_motif"/>
</dbReference>
<keyword evidence="6" id="KW-0346">Stress response</keyword>
<dbReference type="InterPro" id="IPR050547">
    <property type="entry name" value="DEAD_box_RNA_helicases"/>
</dbReference>
<organism evidence="12 13">
    <name type="scientific">Proteiniclasticum aestuarii</name>
    <dbReference type="NCBI Taxonomy" id="2817862"/>
    <lineage>
        <taxon>Bacteria</taxon>
        <taxon>Bacillati</taxon>
        <taxon>Bacillota</taxon>
        <taxon>Clostridia</taxon>
        <taxon>Eubacteriales</taxon>
        <taxon>Clostridiaceae</taxon>
        <taxon>Proteiniclasticum</taxon>
    </lineage>
</organism>
<name>A0A939KKP7_9CLOT</name>